<gene>
    <name evidence="3" type="ORF">TI39_contig4148g00001</name>
</gene>
<dbReference type="OrthoDB" id="5333823at2759"/>
<dbReference type="InterPro" id="IPR021858">
    <property type="entry name" value="Fun_TF"/>
</dbReference>
<dbReference type="AlphaFoldDB" id="A0A0F4GC96"/>
<dbReference type="STRING" id="1047168.A0A0F4GC96"/>
<accession>A0A0F4GC96</accession>
<name>A0A0F4GC96_9PEZI</name>
<dbReference type="GO" id="GO:0045944">
    <property type="term" value="P:positive regulation of transcription by RNA polymerase II"/>
    <property type="evidence" value="ECO:0007669"/>
    <property type="project" value="TreeGrafter"/>
</dbReference>
<dbReference type="GO" id="GO:0003700">
    <property type="term" value="F:DNA-binding transcription factor activity"/>
    <property type="evidence" value="ECO:0007669"/>
    <property type="project" value="TreeGrafter"/>
</dbReference>
<dbReference type="GO" id="GO:0005634">
    <property type="term" value="C:nucleus"/>
    <property type="evidence" value="ECO:0007669"/>
    <property type="project" value="UniProtKB-SubCell"/>
</dbReference>
<dbReference type="EMBL" id="LAFY01004107">
    <property type="protein sequence ID" value="KJX94949.1"/>
    <property type="molecule type" value="Genomic_DNA"/>
</dbReference>
<evidence type="ECO:0000256" key="1">
    <source>
        <dbReference type="ARBA" id="ARBA00004123"/>
    </source>
</evidence>
<organism evidence="3 4">
    <name type="scientific">Zymoseptoria brevis</name>
    <dbReference type="NCBI Taxonomy" id="1047168"/>
    <lineage>
        <taxon>Eukaryota</taxon>
        <taxon>Fungi</taxon>
        <taxon>Dikarya</taxon>
        <taxon>Ascomycota</taxon>
        <taxon>Pezizomycotina</taxon>
        <taxon>Dothideomycetes</taxon>
        <taxon>Dothideomycetidae</taxon>
        <taxon>Mycosphaerellales</taxon>
        <taxon>Mycosphaerellaceae</taxon>
        <taxon>Zymoseptoria</taxon>
    </lineage>
</organism>
<dbReference type="Proteomes" id="UP000033647">
    <property type="component" value="Unassembled WGS sequence"/>
</dbReference>
<keyword evidence="4" id="KW-1185">Reference proteome</keyword>
<dbReference type="PANTHER" id="PTHR37534:SF38">
    <property type="entry name" value="ZN(2)-C6 FUNGAL-TYPE DOMAIN-CONTAINING PROTEIN"/>
    <property type="match status" value="1"/>
</dbReference>
<comment type="subcellular location">
    <subcellularLocation>
        <location evidence="1">Nucleus</location>
    </subcellularLocation>
</comment>
<dbReference type="GO" id="GO:0000976">
    <property type="term" value="F:transcription cis-regulatory region binding"/>
    <property type="evidence" value="ECO:0007669"/>
    <property type="project" value="TreeGrafter"/>
</dbReference>
<comment type="caution">
    <text evidence="3">The sequence shown here is derived from an EMBL/GenBank/DDBJ whole genome shotgun (WGS) entry which is preliminary data.</text>
</comment>
<proteinExistence type="predicted"/>
<dbReference type="Pfam" id="PF11951">
    <property type="entry name" value="Fungal_trans_2"/>
    <property type="match status" value="1"/>
</dbReference>
<reference evidence="3 4" key="1">
    <citation type="submission" date="2015-03" db="EMBL/GenBank/DDBJ databases">
        <title>RNA-seq based gene annotation and comparative genomics of four Zymoseptoria species reveal species-specific pathogenicity related genes and transposable element activity.</title>
        <authorList>
            <person name="Grandaubert J."/>
            <person name="Bhattacharyya A."/>
            <person name="Stukenbrock E.H."/>
        </authorList>
    </citation>
    <scope>NUCLEOTIDE SEQUENCE [LARGE SCALE GENOMIC DNA]</scope>
    <source>
        <strain evidence="3 4">Zb18110</strain>
    </source>
</reference>
<protein>
    <submittedName>
        <fullName evidence="3">Uncharacterized protein</fullName>
    </submittedName>
</protein>
<dbReference type="PANTHER" id="PTHR37534">
    <property type="entry name" value="TRANSCRIPTIONAL ACTIVATOR PROTEIN UGA3"/>
    <property type="match status" value="1"/>
</dbReference>
<evidence type="ECO:0000256" key="2">
    <source>
        <dbReference type="ARBA" id="ARBA00023242"/>
    </source>
</evidence>
<evidence type="ECO:0000313" key="4">
    <source>
        <dbReference type="Proteomes" id="UP000033647"/>
    </source>
</evidence>
<evidence type="ECO:0000313" key="3">
    <source>
        <dbReference type="EMBL" id="KJX94949.1"/>
    </source>
</evidence>
<keyword evidence="2" id="KW-0539">Nucleus</keyword>
<sequence>MTTLSTSQPRSYVFVAEFIVYSDCGSSFTTIANPFDASLPDLHVSVRSWSLTFGYCGNFFGVLDGTFDYLPRIRALRDCIRQARSMGQISLTDSKIVSETKAIECALQSWTSPFLPSSSRDLVACLYRHCMLIYLYRTSYASRTSLLFTTMVDQGLQYFGSVPYEMLPVMLLPIFILGCAAWEPAQRRDILAGLAKVQSWSRLKNVDHTRELLKEFWVKMDIGDEGVSWDWEAIAAGRNTLMV</sequence>